<evidence type="ECO:0000256" key="1">
    <source>
        <dbReference type="SAM" id="Coils"/>
    </source>
</evidence>
<name>A0AAD3H3K3_9STRA</name>
<keyword evidence="1" id="KW-0175">Coiled coil</keyword>
<dbReference type="Proteomes" id="UP001054902">
    <property type="component" value="Unassembled WGS sequence"/>
</dbReference>
<dbReference type="EMBL" id="BLLK01000038">
    <property type="protein sequence ID" value="GFH49322.1"/>
    <property type="molecule type" value="Genomic_DNA"/>
</dbReference>
<evidence type="ECO:0000313" key="2">
    <source>
        <dbReference type="EMBL" id="GFH49322.1"/>
    </source>
</evidence>
<proteinExistence type="predicted"/>
<reference evidence="2 3" key="1">
    <citation type="journal article" date="2021" name="Sci. Rep.">
        <title>The genome of the diatom Chaetoceros tenuissimus carries an ancient integrated fragment of an extant virus.</title>
        <authorList>
            <person name="Hongo Y."/>
            <person name="Kimura K."/>
            <person name="Takaki Y."/>
            <person name="Yoshida Y."/>
            <person name="Baba S."/>
            <person name="Kobayashi G."/>
            <person name="Nagasaki K."/>
            <person name="Hano T."/>
            <person name="Tomaru Y."/>
        </authorList>
    </citation>
    <scope>NUCLEOTIDE SEQUENCE [LARGE SCALE GENOMIC DNA]</scope>
    <source>
        <strain evidence="2 3">NIES-3715</strain>
    </source>
</reference>
<keyword evidence="3" id="KW-1185">Reference proteome</keyword>
<sequence>MRSSEFIILTAGFASSNAFIATPSSIISKRFSCFQHSDLSVATPAIQQFATDESLSDEQIDTNESNLNQIDTNESNLDQIDFEDTPLIQRVNKDIAHAQKKQQKYNSKVNNYTSKIASLEQQKNDYLDQNNVHKVFTESKRRSAAKALIWRIMACSITFMTTLKFSQDIGSAAKVVGSTFVPKVLAIFL</sequence>
<evidence type="ECO:0000313" key="3">
    <source>
        <dbReference type="Proteomes" id="UP001054902"/>
    </source>
</evidence>
<dbReference type="AlphaFoldDB" id="A0AAD3H3K3"/>
<protein>
    <submittedName>
        <fullName evidence="2">Uncharacterized protein</fullName>
    </submittedName>
</protein>
<organism evidence="2 3">
    <name type="scientific">Chaetoceros tenuissimus</name>
    <dbReference type="NCBI Taxonomy" id="426638"/>
    <lineage>
        <taxon>Eukaryota</taxon>
        <taxon>Sar</taxon>
        <taxon>Stramenopiles</taxon>
        <taxon>Ochrophyta</taxon>
        <taxon>Bacillariophyta</taxon>
        <taxon>Coscinodiscophyceae</taxon>
        <taxon>Chaetocerotophycidae</taxon>
        <taxon>Chaetocerotales</taxon>
        <taxon>Chaetocerotaceae</taxon>
        <taxon>Chaetoceros</taxon>
    </lineage>
</organism>
<accession>A0AAD3H3K3</accession>
<comment type="caution">
    <text evidence="2">The sequence shown here is derived from an EMBL/GenBank/DDBJ whole genome shotgun (WGS) entry which is preliminary data.</text>
</comment>
<gene>
    <name evidence="2" type="ORF">CTEN210_05798</name>
</gene>
<feature type="coiled-coil region" evidence="1">
    <location>
        <begin position="88"/>
        <end position="129"/>
    </location>
</feature>